<dbReference type="AlphaFoldDB" id="A0A378UFG7"/>
<protein>
    <submittedName>
        <fullName evidence="1">Uncharacterized protein</fullName>
    </submittedName>
</protein>
<dbReference type="InterPro" id="IPR059206">
    <property type="entry name" value="Sll1717-like"/>
</dbReference>
<evidence type="ECO:0000313" key="2">
    <source>
        <dbReference type="Proteomes" id="UP000254651"/>
    </source>
</evidence>
<dbReference type="EMBL" id="UGQS01000001">
    <property type="protein sequence ID" value="STZ75449.1"/>
    <property type="molecule type" value="Genomic_DNA"/>
</dbReference>
<proteinExistence type="predicted"/>
<dbReference type="InterPro" id="IPR027417">
    <property type="entry name" value="P-loop_NTPase"/>
</dbReference>
<organism evidence="1 2">
    <name type="scientific">Bergeriella denitrificans</name>
    <name type="common">Neisseria denitrificans</name>
    <dbReference type="NCBI Taxonomy" id="494"/>
    <lineage>
        <taxon>Bacteria</taxon>
        <taxon>Pseudomonadati</taxon>
        <taxon>Pseudomonadota</taxon>
        <taxon>Betaproteobacteria</taxon>
        <taxon>Neisseriales</taxon>
        <taxon>Neisseriaceae</taxon>
        <taxon>Bergeriella</taxon>
    </lineage>
</organism>
<sequence length="487" mass="57253">MKPNNYLKKMDFGNEAADDVDDEELKSYFVAQDTFDTFLKDSKRLQVIKAKKGMGKSALIKWLGLEIVEKYEDSLVIKIRGSDLSRDNFKLTSSLSEPNEYIQDWMIRLCAIVNRELAKRIGFAINDDQISLVESAEFQGFKERHLISCLLSRFKNILGKYQPETTQTINQHEVLKRINSLNYSKIWILIDDLDATFQNTNKEKVNIGSFFSACRYMIQDIKGINFRVTLRSDVWPVIRRHDESMDKIEQYVSEISWSEEDFKRIICQRIQAEFPTDTRPLNEDELLEKIFQPTVFWNEKNVPTYQVLYILAYNRPRWGVQLCKLAQEDAIRKSMSHIAKLNIDARWGEYGLKRIADLVVEHKHQCMQVEDLVTSFRGLDRRFPQTELLEIIRKRILNSLIVQIDGQKATKPEEIADFLYRIGFIVARTEEDGYGYHHYNYSDLPDLFSGHRKNGFNLIWEIHPCYREALNIKKLNAEQRNAKNLYK</sequence>
<evidence type="ECO:0000313" key="1">
    <source>
        <dbReference type="EMBL" id="STZ75449.1"/>
    </source>
</evidence>
<accession>A0A378UFG7</accession>
<dbReference type="NCBIfam" id="NF047389">
    <property type="entry name" value="ATPase_Sll1717"/>
    <property type="match status" value="1"/>
</dbReference>
<dbReference type="Proteomes" id="UP000254651">
    <property type="component" value="Unassembled WGS sequence"/>
</dbReference>
<dbReference type="SUPFAM" id="SSF52540">
    <property type="entry name" value="P-loop containing nucleoside triphosphate hydrolases"/>
    <property type="match status" value="1"/>
</dbReference>
<keyword evidence="2" id="KW-1185">Reference proteome</keyword>
<gene>
    <name evidence="1" type="ORF">NCTC10295_00173</name>
</gene>
<dbReference type="RefSeq" id="WP_066079522.1">
    <property type="nucleotide sequence ID" value="NZ_CP181246.1"/>
</dbReference>
<name>A0A378UFG7_BERDE</name>
<reference evidence="1 2" key="1">
    <citation type="submission" date="2018-06" db="EMBL/GenBank/DDBJ databases">
        <authorList>
            <consortium name="Pathogen Informatics"/>
            <person name="Doyle S."/>
        </authorList>
    </citation>
    <scope>NUCLEOTIDE SEQUENCE [LARGE SCALE GENOMIC DNA]</scope>
    <source>
        <strain evidence="1 2">NCTC10295</strain>
    </source>
</reference>